<keyword evidence="15" id="KW-1185">Reference proteome</keyword>
<keyword evidence="7 11" id="KW-0067">ATP-binding</keyword>
<dbReference type="InterPro" id="IPR009080">
    <property type="entry name" value="tRNAsynth_Ia_anticodon-bd"/>
</dbReference>
<dbReference type="GO" id="GO:0005524">
    <property type="term" value="F:ATP binding"/>
    <property type="evidence" value="ECO:0007669"/>
    <property type="project" value="UniProtKB-KW"/>
</dbReference>
<dbReference type="PRINTS" id="PR01041">
    <property type="entry name" value="TRNASYNTHMET"/>
</dbReference>
<evidence type="ECO:0000256" key="2">
    <source>
        <dbReference type="ARBA" id="ARBA00012838"/>
    </source>
</evidence>
<evidence type="ECO:0000313" key="14">
    <source>
        <dbReference type="EMBL" id="PSK98674.1"/>
    </source>
</evidence>
<dbReference type="InterPro" id="IPR023457">
    <property type="entry name" value="Met-tRNA_synth_2"/>
</dbReference>
<protein>
    <recommendedName>
        <fullName evidence="3">Methionine--tRNA ligase</fullName>
        <ecNumber evidence="2">6.1.1.10</ecNumber>
    </recommendedName>
    <alternativeName>
        <fullName evidence="10">Methionyl-tRNA synthetase</fullName>
    </alternativeName>
</protein>
<dbReference type="Proteomes" id="UP000243528">
    <property type="component" value="Unassembled WGS sequence"/>
</dbReference>
<dbReference type="CDD" id="cd00814">
    <property type="entry name" value="MetRS_core"/>
    <property type="match status" value="1"/>
</dbReference>
<dbReference type="InterPro" id="IPR014758">
    <property type="entry name" value="Met-tRNA_synth"/>
</dbReference>
<evidence type="ECO:0000256" key="9">
    <source>
        <dbReference type="ARBA" id="ARBA00023146"/>
    </source>
</evidence>
<organism evidence="14 15">
    <name type="scientific">Haloactinopolyspora alba</name>
    <dbReference type="NCBI Taxonomy" id="648780"/>
    <lineage>
        <taxon>Bacteria</taxon>
        <taxon>Bacillati</taxon>
        <taxon>Actinomycetota</taxon>
        <taxon>Actinomycetes</taxon>
        <taxon>Jiangellales</taxon>
        <taxon>Jiangellaceae</taxon>
        <taxon>Haloactinopolyspora</taxon>
    </lineage>
</organism>
<feature type="domain" description="Methionyl/Leucyl tRNA synthetase" evidence="13">
    <location>
        <begin position="131"/>
        <end position="365"/>
    </location>
</feature>
<dbReference type="SUPFAM" id="SSF52374">
    <property type="entry name" value="Nucleotidylyl transferase"/>
    <property type="match status" value="1"/>
</dbReference>
<accession>A0A2P8DN92</accession>
<keyword evidence="4" id="KW-0963">Cytoplasm</keyword>
<evidence type="ECO:0000256" key="5">
    <source>
        <dbReference type="ARBA" id="ARBA00022598"/>
    </source>
</evidence>
<evidence type="ECO:0000256" key="12">
    <source>
        <dbReference type="SAM" id="MobiDB-lite"/>
    </source>
</evidence>
<dbReference type="RefSeq" id="WP_106539157.1">
    <property type="nucleotide sequence ID" value="NZ_PYGE01000019.1"/>
</dbReference>
<dbReference type="PANTHER" id="PTHR43326">
    <property type="entry name" value="METHIONYL-TRNA SYNTHETASE"/>
    <property type="match status" value="1"/>
</dbReference>
<evidence type="ECO:0000256" key="6">
    <source>
        <dbReference type="ARBA" id="ARBA00022741"/>
    </source>
</evidence>
<dbReference type="AlphaFoldDB" id="A0A2P8DN92"/>
<dbReference type="GO" id="GO:0004825">
    <property type="term" value="F:methionine-tRNA ligase activity"/>
    <property type="evidence" value="ECO:0007669"/>
    <property type="project" value="UniProtKB-EC"/>
</dbReference>
<keyword evidence="6 11" id="KW-0547">Nucleotide-binding</keyword>
<dbReference type="PROSITE" id="PS00178">
    <property type="entry name" value="AA_TRNA_LIGASE_I"/>
    <property type="match status" value="1"/>
</dbReference>
<dbReference type="Gene3D" id="3.40.50.620">
    <property type="entry name" value="HUPs"/>
    <property type="match status" value="1"/>
</dbReference>
<proteinExistence type="inferred from homology"/>
<sequence length="504" mass="54840">MLDSVYVTTAIPYVNAEPHLGHALELVQADVLARHRRLRAAPTRLLTGTDDNALKNVTAARDAGVPVAEFVTANASRFAALHDPLALSYDDFISTASDPRHAPGVQRLWRRIAAQGDLYRHRYDGLYCSGCERFYDPDELTGGTCAEHGVPPERVVEQNWFFRLSRYSDQLLRALESGRLRVEPAAKRHEVLAFVRNGLRDFSVSRPAARAGGWGIPVPDDPEQVVYVWLDALANYVTALGYGTGDAAYERWWTGSSERIHVVGKGILRFHAVYWPALLLAAGEPLPTTIFVHDYLTADGAKISKSAGTTADPVDLARRYGTDAVRWWLLSEVPRVGDADFTEARLAARHDGDLAHGLGNLVNRTVAQARRFRDGGIGTAPVPGDVDIVTTADLLPAEIDRQLAVFDFRAATDALRTLVDAGNRLVEAERPWELARRERDGDGSAGERLDGVLTALVHACRVLAAELAPFLPGGARQLQDQLGSGGSVGEPGPAFPRVTAPSLT</sequence>
<keyword evidence="8 11" id="KW-0648">Protein biosynthesis</keyword>
<dbReference type="GO" id="GO:0006431">
    <property type="term" value="P:methionyl-tRNA aminoacylation"/>
    <property type="evidence" value="ECO:0007669"/>
    <property type="project" value="InterPro"/>
</dbReference>
<comment type="function">
    <text evidence="1">Is required not only for elongation of protein synthesis but also for the initiation of all mRNA translation through initiator tRNA(fMet) aminoacylation.</text>
</comment>
<dbReference type="PANTHER" id="PTHR43326:SF1">
    <property type="entry name" value="METHIONINE--TRNA LIGASE, MITOCHONDRIAL"/>
    <property type="match status" value="1"/>
</dbReference>
<dbReference type="InterPro" id="IPR033911">
    <property type="entry name" value="MetRS_core"/>
</dbReference>
<dbReference type="OrthoDB" id="9810191at2"/>
<dbReference type="Pfam" id="PF09334">
    <property type="entry name" value="tRNA-synt_1g"/>
    <property type="match status" value="1"/>
</dbReference>
<dbReference type="FunFam" id="2.170.220.10:FF:000003">
    <property type="entry name" value="Methionine--tRNA ligase"/>
    <property type="match status" value="1"/>
</dbReference>
<evidence type="ECO:0000256" key="8">
    <source>
        <dbReference type="ARBA" id="ARBA00022917"/>
    </source>
</evidence>
<comment type="caution">
    <text evidence="14">The sequence shown here is derived from an EMBL/GenBank/DDBJ whole genome shotgun (WGS) entry which is preliminary data.</text>
</comment>
<keyword evidence="5 11" id="KW-0436">Ligase</keyword>
<gene>
    <name evidence="14" type="ORF">CLV30_11957</name>
</gene>
<reference evidence="14 15" key="1">
    <citation type="submission" date="2018-03" db="EMBL/GenBank/DDBJ databases">
        <title>Genomic Encyclopedia of Archaeal and Bacterial Type Strains, Phase II (KMG-II): from individual species to whole genera.</title>
        <authorList>
            <person name="Goeker M."/>
        </authorList>
    </citation>
    <scope>NUCLEOTIDE SEQUENCE [LARGE SCALE GENOMIC DNA]</scope>
    <source>
        <strain evidence="14 15">DSM 45211</strain>
    </source>
</reference>
<dbReference type="Gene3D" id="2.170.220.10">
    <property type="match status" value="1"/>
</dbReference>
<evidence type="ECO:0000256" key="7">
    <source>
        <dbReference type="ARBA" id="ARBA00022840"/>
    </source>
</evidence>
<dbReference type="Gene3D" id="1.10.730.10">
    <property type="entry name" value="Isoleucyl-tRNA Synthetase, Domain 1"/>
    <property type="match status" value="1"/>
</dbReference>
<evidence type="ECO:0000256" key="10">
    <source>
        <dbReference type="ARBA" id="ARBA00030904"/>
    </source>
</evidence>
<evidence type="ECO:0000256" key="3">
    <source>
        <dbReference type="ARBA" id="ARBA00018753"/>
    </source>
</evidence>
<evidence type="ECO:0000256" key="1">
    <source>
        <dbReference type="ARBA" id="ARBA00003314"/>
    </source>
</evidence>
<evidence type="ECO:0000259" key="13">
    <source>
        <dbReference type="Pfam" id="PF09334"/>
    </source>
</evidence>
<dbReference type="NCBIfam" id="TIGR00398">
    <property type="entry name" value="metG"/>
    <property type="match status" value="1"/>
</dbReference>
<evidence type="ECO:0000256" key="11">
    <source>
        <dbReference type="RuleBase" id="RU363039"/>
    </source>
</evidence>
<dbReference type="InterPro" id="IPR015413">
    <property type="entry name" value="Methionyl/Leucyl_tRNA_Synth"/>
</dbReference>
<dbReference type="SUPFAM" id="SSF47323">
    <property type="entry name" value="Anticodon-binding domain of a subclass of class I aminoacyl-tRNA synthetases"/>
    <property type="match status" value="1"/>
</dbReference>
<feature type="region of interest" description="Disordered" evidence="12">
    <location>
        <begin position="481"/>
        <end position="504"/>
    </location>
</feature>
<dbReference type="EMBL" id="PYGE01000019">
    <property type="protein sequence ID" value="PSK98674.1"/>
    <property type="molecule type" value="Genomic_DNA"/>
</dbReference>
<dbReference type="InterPro" id="IPR014729">
    <property type="entry name" value="Rossmann-like_a/b/a_fold"/>
</dbReference>
<dbReference type="InterPro" id="IPR001412">
    <property type="entry name" value="aa-tRNA-synth_I_CS"/>
</dbReference>
<name>A0A2P8DN92_9ACTN</name>
<evidence type="ECO:0000313" key="15">
    <source>
        <dbReference type="Proteomes" id="UP000243528"/>
    </source>
</evidence>
<keyword evidence="9 11" id="KW-0030">Aminoacyl-tRNA synthetase</keyword>
<dbReference type="EC" id="6.1.1.10" evidence="2"/>
<comment type="similarity">
    <text evidence="11">Belongs to the class-I aminoacyl-tRNA synthetase family.</text>
</comment>
<evidence type="ECO:0000256" key="4">
    <source>
        <dbReference type="ARBA" id="ARBA00022490"/>
    </source>
</evidence>